<organism evidence="5 6">
    <name type="scientific">Parvularcula lutaonensis</name>
    <dbReference type="NCBI Taxonomy" id="491923"/>
    <lineage>
        <taxon>Bacteria</taxon>
        <taxon>Pseudomonadati</taxon>
        <taxon>Pseudomonadota</taxon>
        <taxon>Alphaproteobacteria</taxon>
        <taxon>Parvularculales</taxon>
        <taxon>Parvularculaceae</taxon>
        <taxon>Parvularcula</taxon>
    </lineage>
</organism>
<dbReference type="PANTHER" id="PTHR30570">
    <property type="entry name" value="PERIPLASMIC PHOSPHATE BINDING COMPONENT OF PHOSPHATE ABC TRANSPORTER"/>
    <property type="match status" value="1"/>
</dbReference>
<feature type="signal peptide" evidence="3">
    <location>
        <begin position="1"/>
        <end position="18"/>
    </location>
</feature>
<dbReference type="PANTHER" id="PTHR30570:SF1">
    <property type="entry name" value="PHOSPHATE-BINDING PROTEIN PSTS"/>
    <property type="match status" value="1"/>
</dbReference>
<dbReference type="InterPro" id="IPR024370">
    <property type="entry name" value="PBP_domain"/>
</dbReference>
<evidence type="ECO:0000256" key="1">
    <source>
        <dbReference type="ARBA" id="ARBA00022729"/>
    </source>
</evidence>
<proteinExistence type="predicted"/>
<feature type="chain" id="PRO_5045887905" evidence="3">
    <location>
        <begin position="19"/>
        <end position="325"/>
    </location>
</feature>
<evidence type="ECO:0000259" key="4">
    <source>
        <dbReference type="Pfam" id="PF12849"/>
    </source>
</evidence>
<gene>
    <name evidence="5" type="ORF">ACFONP_13450</name>
</gene>
<feature type="domain" description="PBP" evidence="4">
    <location>
        <begin position="51"/>
        <end position="275"/>
    </location>
</feature>
<dbReference type="SUPFAM" id="SSF53850">
    <property type="entry name" value="Periplasmic binding protein-like II"/>
    <property type="match status" value="1"/>
</dbReference>
<evidence type="ECO:0000256" key="2">
    <source>
        <dbReference type="SAM" id="MobiDB-lite"/>
    </source>
</evidence>
<keyword evidence="6" id="KW-1185">Reference proteome</keyword>
<keyword evidence="1 3" id="KW-0732">Signal</keyword>
<evidence type="ECO:0000256" key="3">
    <source>
        <dbReference type="SAM" id="SignalP"/>
    </source>
</evidence>
<dbReference type="RefSeq" id="WP_189576555.1">
    <property type="nucleotide sequence ID" value="NZ_BMXU01000002.1"/>
</dbReference>
<dbReference type="EMBL" id="JBHRVA010000003">
    <property type="protein sequence ID" value="MFC3303733.1"/>
    <property type="molecule type" value="Genomic_DNA"/>
</dbReference>
<sequence length="325" mass="35079">MMLSALTLPLALIFAATAAATGQAPQASMAVEERTRPTSRTLEEAFSMAATDQVFDTLCHYQTSPVIGTSRRLSTLQMERCAAFGRRTLAEIDVGLSAIVLAQSRRGRGLSLDLRDLFLASAAYVPEDDNCILVPNPNESWQDVNPNLPDRPIRIFGPPTGSGARQIFVDRALAEGARQIDCLAELERRDPAAFERAIMPRRDEAWLDAGQNEDAVAAALRGVRDAVGVLGFPGFERSHGLRALSLEGVVPSRGTIRSSAYPLSHPLFLYADAEALEDPSVQRLVRALSPQGVPGGVKVYTAGARSDQQADGPVIRNGRRVYTTP</sequence>
<accession>A0ABV7ME44</accession>
<evidence type="ECO:0000313" key="6">
    <source>
        <dbReference type="Proteomes" id="UP001595607"/>
    </source>
</evidence>
<name>A0ABV7ME44_9PROT</name>
<reference evidence="6" key="1">
    <citation type="journal article" date="2019" name="Int. J. Syst. Evol. Microbiol.">
        <title>The Global Catalogue of Microorganisms (GCM) 10K type strain sequencing project: providing services to taxonomists for standard genome sequencing and annotation.</title>
        <authorList>
            <consortium name="The Broad Institute Genomics Platform"/>
            <consortium name="The Broad Institute Genome Sequencing Center for Infectious Disease"/>
            <person name="Wu L."/>
            <person name="Ma J."/>
        </authorList>
    </citation>
    <scope>NUCLEOTIDE SEQUENCE [LARGE SCALE GENOMIC DNA]</scope>
    <source>
        <strain evidence="6">KCTC 22245</strain>
    </source>
</reference>
<dbReference type="InterPro" id="IPR050811">
    <property type="entry name" value="Phosphate_ABC_transporter"/>
</dbReference>
<evidence type="ECO:0000313" key="5">
    <source>
        <dbReference type="EMBL" id="MFC3303733.1"/>
    </source>
</evidence>
<dbReference type="Pfam" id="PF12849">
    <property type="entry name" value="PBP_like_2"/>
    <property type="match status" value="1"/>
</dbReference>
<feature type="region of interest" description="Disordered" evidence="2">
    <location>
        <begin position="303"/>
        <end position="325"/>
    </location>
</feature>
<protein>
    <submittedName>
        <fullName evidence="5">PstS family phosphate ABC transporter substrate-binding protein</fullName>
    </submittedName>
</protein>
<dbReference type="Gene3D" id="3.40.190.10">
    <property type="entry name" value="Periplasmic binding protein-like II"/>
    <property type="match status" value="2"/>
</dbReference>
<dbReference type="Proteomes" id="UP001595607">
    <property type="component" value="Unassembled WGS sequence"/>
</dbReference>
<comment type="caution">
    <text evidence="5">The sequence shown here is derived from an EMBL/GenBank/DDBJ whole genome shotgun (WGS) entry which is preliminary data.</text>
</comment>